<keyword evidence="8" id="KW-0496">Mitochondrion</keyword>
<evidence type="ECO:0000256" key="12">
    <source>
        <dbReference type="ARBA" id="ARBA00023004"/>
    </source>
</evidence>
<reference evidence="20" key="1">
    <citation type="journal article" date="2020" name="Phytopathology">
        <title>Genome Sequence Resources of Colletotrichum truncatum, C. plurivorum, C. musicola, and C. sojae: Four Species Pathogenic to Soybean (Glycine max).</title>
        <authorList>
            <person name="Rogerio F."/>
            <person name="Boufleur T.R."/>
            <person name="Ciampi-Guillardi M."/>
            <person name="Sukno S.A."/>
            <person name="Thon M.R."/>
            <person name="Massola Junior N.S."/>
            <person name="Baroncelli R."/>
        </authorList>
    </citation>
    <scope>NUCLEOTIDE SEQUENCE</scope>
    <source>
        <strain evidence="20">LFN0074</strain>
    </source>
</reference>
<dbReference type="Pfam" id="PF00173">
    <property type="entry name" value="Cyt-b5"/>
    <property type="match status" value="1"/>
</dbReference>
<keyword evidence="12 16" id="KW-0408">Iron</keyword>
<keyword evidence="4 16" id="KW-0349">Heme</keyword>
<evidence type="ECO:0000256" key="15">
    <source>
        <dbReference type="PIRSR" id="PIRSR601834-1"/>
    </source>
</evidence>
<evidence type="ECO:0000256" key="5">
    <source>
        <dbReference type="ARBA" id="ARBA00022630"/>
    </source>
</evidence>
<evidence type="ECO:0000256" key="10">
    <source>
        <dbReference type="ARBA" id="ARBA00022989"/>
    </source>
</evidence>
<keyword evidence="10" id="KW-1133">Transmembrane helix</keyword>
<comment type="subcellular location">
    <subcellularLocation>
        <location evidence="2">Mitochondrion outer membrane</location>
        <topology evidence="2">Single-pass membrane protein</topology>
    </subcellularLocation>
</comment>
<evidence type="ECO:0000259" key="18">
    <source>
        <dbReference type="PROSITE" id="PS50255"/>
    </source>
</evidence>
<dbReference type="GO" id="GO:0005741">
    <property type="term" value="C:mitochondrial outer membrane"/>
    <property type="evidence" value="ECO:0007669"/>
    <property type="project" value="UniProtKB-SubCell"/>
</dbReference>
<evidence type="ECO:0000313" key="20">
    <source>
        <dbReference type="EMBL" id="KAF6832157.1"/>
    </source>
</evidence>
<feature type="compositionally biased region" description="Low complexity" evidence="17">
    <location>
        <begin position="99"/>
        <end position="112"/>
    </location>
</feature>
<evidence type="ECO:0000256" key="4">
    <source>
        <dbReference type="ARBA" id="ARBA00022617"/>
    </source>
</evidence>
<comment type="similarity">
    <text evidence="3">Belongs to the flavoprotein pyridine nucleotide cytochrome reductase family.</text>
</comment>
<dbReference type="Pfam" id="PF00175">
    <property type="entry name" value="NAD_binding_1"/>
    <property type="match status" value="1"/>
</dbReference>
<dbReference type="InterPro" id="IPR001199">
    <property type="entry name" value="Cyt_B5-like_heme/steroid-bd"/>
</dbReference>
<dbReference type="GO" id="GO:0016491">
    <property type="term" value="F:oxidoreductase activity"/>
    <property type="evidence" value="ECO:0007669"/>
    <property type="project" value="UniProtKB-KW"/>
</dbReference>
<evidence type="ECO:0000256" key="6">
    <source>
        <dbReference type="ARBA" id="ARBA00022692"/>
    </source>
</evidence>
<dbReference type="CDD" id="cd06183">
    <property type="entry name" value="cyt_b5_reduct_like"/>
    <property type="match status" value="1"/>
</dbReference>
<dbReference type="Pfam" id="PF00970">
    <property type="entry name" value="FAD_binding_6"/>
    <property type="match status" value="1"/>
</dbReference>
<dbReference type="Gene3D" id="2.40.30.10">
    <property type="entry name" value="Translation factors"/>
    <property type="match status" value="1"/>
</dbReference>
<dbReference type="SUPFAM" id="SSF63380">
    <property type="entry name" value="Riboflavin synthase domain-like"/>
    <property type="match status" value="1"/>
</dbReference>
<keyword evidence="6" id="KW-0812">Transmembrane</keyword>
<dbReference type="PRINTS" id="PR00371">
    <property type="entry name" value="FPNCR"/>
</dbReference>
<keyword evidence="5 15" id="KW-0285">Flavoprotein</keyword>
<dbReference type="GO" id="GO:0046872">
    <property type="term" value="F:metal ion binding"/>
    <property type="evidence" value="ECO:0007669"/>
    <property type="project" value="UniProtKB-UniRule"/>
</dbReference>
<keyword evidence="8" id="KW-1000">Mitochondrion outer membrane</keyword>
<dbReference type="SMART" id="SM01117">
    <property type="entry name" value="Cyt-b5"/>
    <property type="match status" value="1"/>
</dbReference>
<dbReference type="EMBL" id="WIGM01000244">
    <property type="protein sequence ID" value="KAF6832157.1"/>
    <property type="molecule type" value="Genomic_DNA"/>
</dbReference>
<evidence type="ECO:0000256" key="1">
    <source>
        <dbReference type="ARBA" id="ARBA00001974"/>
    </source>
</evidence>
<feature type="binding site" evidence="15">
    <location>
        <position position="289"/>
    </location>
    <ligand>
        <name>FAD</name>
        <dbReference type="ChEBI" id="CHEBI:57692"/>
    </ligand>
</feature>
<dbReference type="InterPro" id="IPR039261">
    <property type="entry name" value="FNR_nucleotide-bd"/>
</dbReference>
<evidence type="ECO:0000313" key="21">
    <source>
        <dbReference type="Proteomes" id="UP000639643"/>
    </source>
</evidence>
<evidence type="ECO:0000256" key="3">
    <source>
        <dbReference type="ARBA" id="ARBA00006105"/>
    </source>
</evidence>
<feature type="binding site" evidence="15">
    <location>
        <position position="306"/>
    </location>
    <ligand>
        <name>FAD</name>
        <dbReference type="ChEBI" id="CHEBI:57692"/>
    </ligand>
</feature>
<keyword evidence="21" id="KW-1185">Reference proteome</keyword>
<proteinExistence type="inferred from homology"/>
<sequence>MASTEPQEFTAKEVAAHREADDCWMVIHGKVYDVTKYLHDHPGGADILVEAAGADATEAFDNAGHSEDASEIMADFLVGKLKSADKRNAPKAVRLAPKSSSPTAASSGNTSGPVRIASQAAAAAVFLTVGTVAARHASGTPAGQDVIAAIQRLNLSLPEWLSLSSAAAGRPKRAGLGFVEGFAVASAVFAVAGTIAANKLSKLLHFDLTPMKFRPHQKMPRVARPDPLLQRGWLDPVTYRALPLAEKHLIAPDVYRLVFELPTPQTVLGLPIGQHVAIKAEIDGKSVSRSYTPTSNNSDLGRLELVIRCYPNGLLTGRYLANLEVGDEVQFRGPKGAMRYRRGLCKRIGMLAGGTGITPMYQLIRAICEDDRDTTEVSLIYANRSEADILLRDELEAFARRYPKNLKLHYLLDTPPEGWAHGVGYVTQDMMAERFPAPGLDSKVMLCGPPGMVAAAKKALGNLGFETPGSSSKMSDAVFCF</sequence>
<dbReference type="InterPro" id="IPR017938">
    <property type="entry name" value="Riboflavin_synthase-like_b-brl"/>
</dbReference>
<dbReference type="InterPro" id="IPR001709">
    <property type="entry name" value="Flavoprot_Pyr_Nucl_cyt_Rdtase"/>
</dbReference>
<feature type="region of interest" description="Disordered" evidence="17">
    <location>
        <begin position="89"/>
        <end position="112"/>
    </location>
</feature>
<evidence type="ECO:0000256" key="9">
    <source>
        <dbReference type="ARBA" id="ARBA00022827"/>
    </source>
</evidence>
<dbReference type="InterPro" id="IPR036400">
    <property type="entry name" value="Cyt_B5-like_heme/steroid_sf"/>
</dbReference>
<dbReference type="PANTHER" id="PTHR19370:SF178">
    <property type="entry name" value="CYTOCHROME-B5 REDUCTASE"/>
    <property type="match status" value="1"/>
</dbReference>
<protein>
    <submittedName>
        <fullName evidence="20">Cytochrome b5</fullName>
    </submittedName>
</protein>
<keyword evidence="7 16" id="KW-0479">Metal-binding</keyword>
<dbReference type="OrthoDB" id="432685at2759"/>
<feature type="domain" description="Cytochrome b5 heme-binding" evidence="18">
    <location>
        <begin position="6"/>
        <end position="82"/>
    </location>
</feature>
<dbReference type="PRINTS" id="PR00406">
    <property type="entry name" value="CYTB5RDTASE"/>
</dbReference>
<dbReference type="PROSITE" id="PS00191">
    <property type="entry name" value="CYTOCHROME_B5_1"/>
    <property type="match status" value="1"/>
</dbReference>
<dbReference type="FunFam" id="3.40.50.80:FF:000019">
    <property type="entry name" value="NADH-cytochrome b5 reductase"/>
    <property type="match status" value="1"/>
</dbReference>
<dbReference type="Gene3D" id="3.40.50.80">
    <property type="entry name" value="Nucleotide-binding domain of ferredoxin-NADP reductase (FNR) module"/>
    <property type="match status" value="1"/>
</dbReference>
<evidence type="ECO:0000256" key="14">
    <source>
        <dbReference type="ARBA" id="ARBA00023136"/>
    </source>
</evidence>
<dbReference type="PANTHER" id="PTHR19370">
    <property type="entry name" value="NADH-CYTOCHROME B5 REDUCTASE"/>
    <property type="match status" value="1"/>
</dbReference>
<evidence type="ECO:0000259" key="19">
    <source>
        <dbReference type="PROSITE" id="PS51384"/>
    </source>
</evidence>
<comment type="cofactor">
    <cofactor evidence="1 15">
        <name>FAD</name>
        <dbReference type="ChEBI" id="CHEBI:57692"/>
    </cofactor>
</comment>
<feature type="binding site" evidence="15">
    <location>
        <position position="358"/>
    </location>
    <ligand>
        <name>FAD</name>
        <dbReference type="ChEBI" id="CHEBI:57692"/>
    </ligand>
</feature>
<dbReference type="SUPFAM" id="SSF52343">
    <property type="entry name" value="Ferredoxin reductase-like, C-terminal NADP-linked domain"/>
    <property type="match status" value="1"/>
</dbReference>
<dbReference type="Gene3D" id="3.10.120.10">
    <property type="entry name" value="Cytochrome b5-like heme/steroid binding domain"/>
    <property type="match status" value="1"/>
</dbReference>
<evidence type="ECO:0000256" key="8">
    <source>
        <dbReference type="ARBA" id="ARBA00022787"/>
    </source>
</evidence>
<feature type="domain" description="FAD-binding FR-type" evidence="19">
    <location>
        <begin position="237"/>
        <end position="341"/>
    </location>
</feature>
<dbReference type="AlphaFoldDB" id="A0A8H6NFZ0"/>
<feature type="binding site" evidence="15">
    <location>
        <position position="291"/>
    </location>
    <ligand>
        <name>FAD</name>
        <dbReference type="ChEBI" id="CHEBI:57692"/>
    </ligand>
</feature>
<gene>
    <name evidence="20" type="ORF">CMUS01_07056</name>
</gene>
<dbReference type="PROSITE" id="PS50255">
    <property type="entry name" value="CYTOCHROME_B5_2"/>
    <property type="match status" value="1"/>
</dbReference>
<dbReference type="GO" id="GO:0005783">
    <property type="term" value="C:endoplasmic reticulum"/>
    <property type="evidence" value="ECO:0007669"/>
    <property type="project" value="TreeGrafter"/>
</dbReference>
<dbReference type="FunFam" id="3.10.120.10:FF:000002">
    <property type="entry name" value="Cytochrome b5 type B"/>
    <property type="match status" value="1"/>
</dbReference>
<dbReference type="PROSITE" id="PS51384">
    <property type="entry name" value="FAD_FR"/>
    <property type="match status" value="1"/>
</dbReference>
<comment type="similarity">
    <text evidence="16">Belongs to the cytochrome b5 family.</text>
</comment>
<comment type="caution">
    <text evidence="20">The sequence shown here is derived from an EMBL/GenBank/DDBJ whole genome shotgun (WGS) entry which is preliminary data.</text>
</comment>
<keyword evidence="14" id="KW-0472">Membrane</keyword>
<evidence type="ECO:0000256" key="16">
    <source>
        <dbReference type="RuleBase" id="RU362121"/>
    </source>
</evidence>
<evidence type="ECO:0000256" key="2">
    <source>
        <dbReference type="ARBA" id="ARBA00004572"/>
    </source>
</evidence>
<evidence type="ECO:0000256" key="7">
    <source>
        <dbReference type="ARBA" id="ARBA00022723"/>
    </source>
</evidence>
<keyword evidence="13" id="KW-0520">NAD</keyword>
<evidence type="ECO:0000256" key="13">
    <source>
        <dbReference type="ARBA" id="ARBA00023027"/>
    </source>
</evidence>
<dbReference type="SUPFAM" id="SSF55856">
    <property type="entry name" value="Cytochrome b5-like heme/steroid binding domain"/>
    <property type="match status" value="1"/>
</dbReference>
<dbReference type="Proteomes" id="UP000639643">
    <property type="component" value="Unassembled WGS sequence"/>
</dbReference>
<dbReference type="InterPro" id="IPR001433">
    <property type="entry name" value="OxRdtase_FAD/NAD-bd"/>
</dbReference>
<keyword evidence="9 15" id="KW-0274">FAD</keyword>
<dbReference type="InterPro" id="IPR018506">
    <property type="entry name" value="Cyt_B5_heme-BS"/>
</dbReference>
<keyword evidence="11" id="KW-0560">Oxidoreductase</keyword>
<dbReference type="GO" id="GO:0020037">
    <property type="term" value="F:heme binding"/>
    <property type="evidence" value="ECO:0007669"/>
    <property type="project" value="UniProtKB-UniRule"/>
</dbReference>
<organism evidence="20 21">
    <name type="scientific">Colletotrichum musicola</name>
    <dbReference type="NCBI Taxonomy" id="2175873"/>
    <lineage>
        <taxon>Eukaryota</taxon>
        <taxon>Fungi</taxon>
        <taxon>Dikarya</taxon>
        <taxon>Ascomycota</taxon>
        <taxon>Pezizomycotina</taxon>
        <taxon>Sordariomycetes</taxon>
        <taxon>Hypocreomycetidae</taxon>
        <taxon>Glomerellales</taxon>
        <taxon>Glomerellaceae</taxon>
        <taxon>Colletotrichum</taxon>
        <taxon>Colletotrichum orchidearum species complex</taxon>
    </lineage>
</organism>
<accession>A0A8H6NFZ0</accession>
<dbReference type="PRINTS" id="PR00363">
    <property type="entry name" value="CYTOCHROMEB5"/>
</dbReference>
<dbReference type="InterPro" id="IPR008333">
    <property type="entry name" value="Cbr1-like_FAD-bd_dom"/>
</dbReference>
<evidence type="ECO:0000256" key="11">
    <source>
        <dbReference type="ARBA" id="ARBA00023002"/>
    </source>
</evidence>
<dbReference type="InterPro" id="IPR001834">
    <property type="entry name" value="CBR-like"/>
</dbReference>
<name>A0A8H6NFZ0_9PEZI</name>
<dbReference type="InterPro" id="IPR017927">
    <property type="entry name" value="FAD-bd_FR_type"/>
</dbReference>
<evidence type="ECO:0000256" key="17">
    <source>
        <dbReference type="SAM" id="MobiDB-lite"/>
    </source>
</evidence>